<comment type="caution">
    <text evidence="18">The sequence shown here is derived from an EMBL/GenBank/DDBJ whole genome shotgun (WGS) entry which is preliminary data.</text>
</comment>
<dbReference type="Pfam" id="PF02673">
    <property type="entry name" value="BacA"/>
    <property type="match status" value="1"/>
</dbReference>
<evidence type="ECO:0000256" key="14">
    <source>
        <dbReference type="ARBA" id="ARBA00032707"/>
    </source>
</evidence>
<evidence type="ECO:0000256" key="4">
    <source>
        <dbReference type="ARBA" id="ARBA00021581"/>
    </source>
</evidence>
<feature type="transmembrane region" description="Helical" evidence="17">
    <location>
        <begin position="265"/>
        <end position="285"/>
    </location>
</feature>
<protein>
    <recommendedName>
        <fullName evidence="4 17">Undecaprenyl-diphosphatase</fullName>
        <ecNumber evidence="3 17">3.6.1.27</ecNumber>
    </recommendedName>
    <alternativeName>
        <fullName evidence="15 17">Bacitracin resistance protein</fullName>
    </alternativeName>
    <alternativeName>
        <fullName evidence="14 17">Undecaprenyl pyrophosphate phosphatase</fullName>
    </alternativeName>
</protein>
<evidence type="ECO:0000256" key="5">
    <source>
        <dbReference type="ARBA" id="ARBA00022475"/>
    </source>
</evidence>
<evidence type="ECO:0000256" key="10">
    <source>
        <dbReference type="ARBA" id="ARBA00022989"/>
    </source>
</evidence>
<organism evidence="18 19">
    <name type="scientific">Holtiella tumoricola</name>
    <dbReference type="NCBI Taxonomy" id="3018743"/>
    <lineage>
        <taxon>Bacteria</taxon>
        <taxon>Bacillati</taxon>
        <taxon>Bacillota</taxon>
        <taxon>Clostridia</taxon>
        <taxon>Lachnospirales</taxon>
        <taxon>Cellulosilyticaceae</taxon>
        <taxon>Holtiella</taxon>
    </lineage>
</organism>
<accession>A0AA42DLN7</accession>
<evidence type="ECO:0000256" key="17">
    <source>
        <dbReference type="HAMAP-Rule" id="MF_01006"/>
    </source>
</evidence>
<dbReference type="NCBIfam" id="NF001390">
    <property type="entry name" value="PRK00281.1-4"/>
    <property type="match status" value="1"/>
</dbReference>
<sequence length="286" mass="31284">MDFLMMLKAGILGIVEGLTEFLPVSSTGHLIIFSNLIDFYKHSDKAFVDLFNMIIQLGAILAVVVYYWKKIWSTVTHLFPSSKTPLAESGLYFWGMILISCIPAAAIGLPFDDMVQQYLFNPPVVACTLFFGALWMIYAEGKFKGNTITPLSATPVTPGKALCVGLFQVLSIIPGMSRSASTIIGGWACGMSTVAAAEYSFFLAIPVMVGQALLHFIKLLKMPTPLNASQWGALGVGFIVSFIVALLVIDAFLSFLKKKPMRYFAFYRIIFAFVVLIAGLFGLLAI</sequence>
<evidence type="ECO:0000256" key="13">
    <source>
        <dbReference type="ARBA" id="ARBA00023316"/>
    </source>
</evidence>
<dbReference type="GO" id="GO:0050380">
    <property type="term" value="F:undecaprenyl-diphosphatase activity"/>
    <property type="evidence" value="ECO:0007669"/>
    <property type="project" value="UniProtKB-UniRule"/>
</dbReference>
<dbReference type="GO" id="GO:0008360">
    <property type="term" value="P:regulation of cell shape"/>
    <property type="evidence" value="ECO:0007669"/>
    <property type="project" value="UniProtKB-KW"/>
</dbReference>
<name>A0AA42DLN7_9FIRM</name>
<dbReference type="RefSeq" id="WP_053984900.1">
    <property type="nucleotide sequence ID" value="NZ_JAQIFT010000025.1"/>
</dbReference>
<dbReference type="InterPro" id="IPR003824">
    <property type="entry name" value="UppP"/>
</dbReference>
<evidence type="ECO:0000313" key="18">
    <source>
        <dbReference type="EMBL" id="MDA3731051.1"/>
    </source>
</evidence>
<evidence type="ECO:0000313" key="19">
    <source>
        <dbReference type="Proteomes" id="UP001169242"/>
    </source>
</evidence>
<evidence type="ECO:0000256" key="1">
    <source>
        <dbReference type="ARBA" id="ARBA00004651"/>
    </source>
</evidence>
<evidence type="ECO:0000256" key="12">
    <source>
        <dbReference type="ARBA" id="ARBA00023251"/>
    </source>
</evidence>
<dbReference type="PANTHER" id="PTHR30622">
    <property type="entry name" value="UNDECAPRENYL-DIPHOSPHATASE"/>
    <property type="match status" value="1"/>
</dbReference>
<comment type="miscellaneous">
    <text evidence="17">Bacitracin is thought to be involved in the inhibition of peptidoglycan synthesis by sequestering undecaprenyl diphosphate, thereby reducing the pool of lipid carrier available.</text>
</comment>
<comment type="subcellular location">
    <subcellularLocation>
        <location evidence="1 17">Cell membrane</location>
        <topology evidence="1 17">Multi-pass membrane protein</topology>
    </subcellularLocation>
</comment>
<keyword evidence="7 17" id="KW-0378">Hydrolase</keyword>
<evidence type="ECO:0000256" key="2">
    <source>
        <dbReference type="ARBA" id="ARBA00010621"/>
    </source>
</evidence>
<dbReference type="EC" id="3.6.1.27" evidence="3 17"/>
<evidence type="ECO:0000256" key="7">
    <source>
        <dbReference type="ARBA" id="ARBA00022801"/>
    </source>
</evidence>
<keyword evidence="10 17" id="KW-1133">Transmembrane helix</keyword>
<keyword evidence="8 17" id="KW-0133">Cell shape</keyword>
<keyword evidence="5 17" id="KW-1003">Cell membrane</keyword>
<feature type="transmembrane region" description="Helical" evidence="17">
    <location>
        <begin position="229"/>
        <end position="253"/>
    </location>
</feature>
<dbReference type="HAMAP" id="MF_01006">
    <property type="entry name" value="Undec_diphosphatase"/>
    <property type="match status" value="1"/>
</dbReference>
<keyword evidence="9 17" id="KW-0573">Peptidoglycan synthesis</keyword>
<evidence type="ECO:0000256" key="3">
    <source>
        <dbReference type="ARBA" id="ARBA00012374"/>
    </source>
</evidence>
<feature type="transmembrane region" description="Helical" evidence="17">
    <location>
        <begin position="118"/>
        <end position="138"/>
    </location>
</feature>
<evidence type="ECO:0000256" key="16">
    <source>
        <dbReference type="ARBA" id="ARBA00047594"/>
    </source>
</evidence>
<evidence type="ECO:0000256" key="8">
    <source>
        <dbReference type="ARBA" id="ARBA00022960"/>
    </source>
</evidence>
<evidence type="ECO:0000256" key="9">
    <source>
        <dbReference type="ARBA" id="ARBA00022984"/>
    </source>
</evidence>
<dbReference type="GO" id="GO:0005886">
    <property type="term" value="C:plasma membrane"/>
    <property type="evidence" value="ECO:0007669"/>
    <property type="project" value="UniProtKB-SubCell"/>
</dbReference>
<evidence type="ECO:0000256" key="11">
    <source>
        <dbReference type="ARBA" id="ARBA00023136"/>
    </source>
</evidence>
<proteinExistence type="inferred from homology"/>
<dbReference type="Proteomes" id="UP001169242">
    <property type="component" value="Unassembled WGS sequence"/>
</dbReference>
<dbReference type="AlphaFoldDB" id="A0AA42DLN7"/>
<keyword evidence="12 17" id="KW-0046">Antibiotic resistance</keyword>
<gene>
    <name evidence="17" type="primary">uppP</name>
    <name evidence="18" type="ORF">PBV87_06055</name>
</gene>
<feature type="transmembrane region" description="Helical" evidence="17">
    <location>
        <begin position="50"/>
        <end position="68"/>
    </location>
</feature>
<keyword evidence="19" id="KW-1185">Reference proteome</keyword>
<reference evidence="18" key="1">
    <citation type="journal article" date="2023" name="Int. J. Syst. Evol. Microbiol.">
        <title>&lt;i&gt;Holtiella tumoricola&lt;/i&gt; gen. nov. sp. nov., isolated from a human clinical sample.</title>
        <authorList>
            <person name="Allen-Vercoe E."/>
            <person name="Daigneault M.C."/>
            <person name="Vancuren S.J."/>
            <person name="Cochrane K."/>
            <person name="O'Neal L.L."/>
            <person name="Sankaranarayanan K."/>
            <person name="Lawson P.A."/>
        </authorList>
    </citation>
    <scope>NUCLEOTIDE SEQUENCE</scope>
    <source>
        <strain evidence="18">CC70A</strain>
    </source>
</reference>
<evidence type="ECO:0000256" key="15">
    <source>
        <dbReference type="ARBA" id="ARBA00032932"/>
    </source>
</evidence>
<evidence type="ECO:0000256" key="6">
    <source>
        <dbReference type="ARBA" id="ARBA00022692"/>
    </source>
</evidence>
<dbReference type="PANTHER" id="PTHR30622:SF3">
    <property type="entry name" value="UNDECAPRENYL-DIPHOSPHATASE"/>
    <property type="match status" value="1"/>
</dbReference>
<dbReference type="EMBL" id="JAQIFT010000025">
    <property type="protein sequence ID" value="MDA3731051.1"/>
    <property type="molecule type" value="Genomic_DNA"/>
</dbReference>
<comment type="catalytic activity">
    <reaction evidence="16 17">
        <text>di-trans,octa-cis-undecaprenyl diphosphate + H2O = di-trans,octa-cis-undecaprenyl phosphate + phosphate + H(+)</text>
        <dbReference type="Rhea" id="RHEA:28094"/>
        <dbReference type="ChEBI" id="CHEBI:15377"/>
        <dbReference type="ChEBI" id="CHEBI:15378"/>
        <dbReference type="ChEBI" id="CHEBI:43474"/>
        <dbReference type="ChEBI" id="CHEBI:58405"/>
        <dbReference type="ChEBI" id="CHEBI:60392"/>
        <dbReference type="EC" id="3.6.1.27"/>
    </reaction>
</comment>
<keyword evidence="6 17" id="KW-0812">Transmembrane</keyword>
<feature type="transmembrane region" description="Helical" evidence="17">
    <location>
        <begin position="91"/>
        <end position="111"/>
    </location>
</feature>
<dbReference type="GO" id="GO:0009252">
    <property type="term" value="P:peptidoglycan biosynthetic process"/>
    <property type="evidence" value="ECO:0007669"/>
    <property type="project" value="UniProtKB-KW"/>
</dbReference>
<comment type="function">
    <text evidence="17">Catalyzes the dephosphorylation of undecaprenyl diphosphate (UPP). Confers resistance to bacitracin.</text>
</comment>
<keyword evidence="11 17" id="KW-0472">Membrane</keyword>
<dbReference type="GO" id="GO:0046677">
    <property type="term" value="P:response to antibiotic"/>
    <property type="evidence" value="ECO:0007669"/>
    <property type="project" value="UniProtKB-UniRule"/>
</dbReference>
<keyword evidence="13 17" id="KW-0961">Cell wall biogenesis/degradation</keyword>
<dbReference type="NCBIfam" id="TIGR00753">
    <property type="entry name" value="undec_PP_bacA"/>
    <property type="match status" value="1"/>
</dbReference>
<dbReference type="GO" id="GO:0071555">
    <property type="term" value="P:cell wall organization"/>
    <property type="evidence" value="ECO:0007669"/>
    <property type="project" value="UniProtKB-KW"/>
</dbReference>
<comment type="similarity">
    <text evidence="2 17">Belongs to the UppP family.</text>
</comment>